<name>A0A438CSZ4_VITVI</name>
<sequence length="251" mass="28047">MMDNTCRWSIPSLGIRNGTPLTIINRRAVGTGYLAQFLASNNEAEYEAILTGLSLVVTLSASKLEICSDSQLVVGQIQGEYKAKNESMAQYFGQIKQVGHQENLLHRKLYLQVASSIVVALVCNTSEIGIGWMHEIETYLRTGDLPEESKQAHKIWIQATCFTLIGDNLYRRSFGEPYLWCLNDMETQCVLDELHEGVCGNHIEGRTLEHRAHLYASIPRMPSEVLNPVMSLWLLALWGMDIVGPLPIVAA</sequence>
<evidence type="ECO:0000313" key="2">
    <source>
        <dbReference type="EMBL" id="RVW26313.1"/>
    </source>
</evidence>
<dbReference type="InterPro" id="IPR012337">
    <property type="entry name" value="RNaseH-like_sf"/>
</dbReference>
<organism evidence="2 3">
    <name type="scientific">Vitis vinifera</name>
    <name type="common">Grape</name>
    <dbReference type="NCBI Taxonomy" id="29760"/>
    <lineage>
        <taxon>Eukaryota</taxon>
        <taxon>Viridiplantae</taxon>
        <taxon>Streptophyta</taxon>
        <taxon>Embryophyta</taxon>
        <taxon>Tracheophyta</taxon>
        <taxon>Spermatophyta</taxon>
        <taxon>Magnoliopsida</taxon>
        <taxon>eudicotyledons</taxon>
        <taxon>Gunneridae</taxon>
        <taxon>Pentapetalae</taxon>
        <taxon>rosids</taxon>
        <taxon>Vitales</taxon>
        <taxon>Vitaceae</taxon>
        <taxon>Viteae</taxon>
        <taxon>Vitis</taxon>
    </lineage>
</organism>
<dbReference type="Proteomes" id="UP000288805">
    <property type="component" value="Unassembled WGS sequence"/>
</dbReference>
<dbReference type="PANTHER" id="PTHR48475:SF2">
    <property type="entry name" value="RIBONUCLEASE H"/>
    <property type="match status" value="1"/>
</dbReference>
<dbReference type="SUPFAM" id="SSF53098">
    <property type="entry name" value="Ribonuclease H-like"/>
    <property type="match status" value="1"/>
</dbReference>
<evidence type="ECO:0000259" key="1">
    <source>
        <dbReference type="Pfam" id="PF13456"/>
    </source>
</evidence>
<comment type="caution">
    <text evidence="2">The sequence shown here is derived from an EMBL/GenBank/DDBJ whole genome shotgun (WGS) entry which is preliminary data.</text>
</comment>
<proteinExistence type="predicted"/>
<dbReference type="EMBL" id="QGNW01002018">
    <property type="protein sequence ID" value="RVW26313.1"/>
    <property type="molecule type" value="Genomic_DNA"/>
</dbReference>
<evidence type="ECO:0000313" key="3">
    <source>
        <dbReference type="Proteomes" id="UP000288805"/>
    </source>
</evidence>
<feature type="domain" description="RNase H type-1" evidence="1">
    <location>
        <begin position="38"/>
        <end position="98"/>
    </location>
</feature>
<dbReference type="GO" id="GO:0003676">
    <property type="term" value="F:nucleic acid binding"/>
    <property type="evidence" value="ECO:0007669"/>
    <property type="project" value="InterPro"/>
</dbReference>
<accession>A0A438CSZ4</accession>
<dbReference type="GO" id="GO:0004523">
    <property type="term" value="F:RNA-DNA hybrid ribonuclease activity"/>
    <property type="evidence" value="ECO:0007669"/>
    <property type="project" value="InterPro"/>
</dbReference>
<dbReference type="PANTHER" id="PTHR48475">
    <property type="entry name" value="RIBONUCLEASE H"/>
    <property type="match status" value="1"/>
</dbReference>
<reference evidence="2 3" key="1">
    <citation type="journal article" date="2018" name="PLoS Genet.">
        <title>Population sequencing reveals clonal diversity and ancestral inbreeding in the grapevine cultivar Chardonnay.</title>
        <authorList>
            <person name="Roach M.J."/>
            <person name="Johnson D.L."/>
            <person name="Bohlmann J."/>
            <person name="van Vuuren H.J."/>
            <person name="Jones S.J."/>
            <person name="Pretorius I.S."/>
            <person name="Schmidt S.A."/>
            <person name="Borneman A.R."/>
        </authorList>
    </citation>
    <scope>NUCLEOTIDE SEQUENCE [LARGE SCALE GENOMIC DNA]</scope>
    <source>
        <strain evidence="3">cv. Chardonnay</strain>
        <tissue evidence="2">Leaf</tissue>
    </source>
</reference>
<dbReference type="Pfam" id="PF13456">
    <property type="entry name" value="RVT_3"/>
    <property type="match status" value="1"/>
</dbReference>
<gene>
    <name evidence="2" type="ORF">CK203_107159</name>
</gene>
<dbReference type="InterPro" id="IPR036397">
    <property type="entry name" value="RNaseH_sf"/>
</dbReference>
<dbReference type="Gene3D" id="3.30.420.10">
    <property type="entry name" value="Ribonuclease H-like superfamily/Ribonuclease H"/>
    <property type="match status" value="1"/>
</dbReference>
<protein>
    <recommendedName>
        <fullName evidence="1">RNase H type-1 domain-containing protein</fullName>
    </recommendedName>
</protein>
<dbReference type="InterPro" id="IPR002156">
    <property type="entry name" value="RNaseH_domain"/>
</dbReference>
<dbReference type="AlphaFoldDB" id="A0A438CSZ4"/>